<keyword evidence="2" id="KW-1185">Reference proteome</keyword>
<dbReference type="STRING" id="1121421.SAMN02745123_00029"/>
<dbReference type="EMBL" id="FRAR01000004">
    <property type="protein sequence ID" value="SHJ93002.1"/>
    <property type="molecule type" value="Genomic_DNA"/>
</dbReference>
<proteinExistence type="predicted"/>
<dbReference type="RefSeq" id="WP_072910256.1">
    <property type="nucleotide sequence ID" value="NZ_FRAR01000004.1"/>
</dbReference>
<dbReference type="Proteomes" id="UP000183997">
    <property type="component" value="Unassembled WGS sequence"/>
</dbReference>
<evidence type="ECO:0000313" key="1">
    <source>
        <dbReference type="EMBL" id="SHJ93002.1"/>
    </source>
</evidence>
<gene>
    <name evidence="1" type="ORF">SAMN02745123_00029</name>
</gene>
<protein>
    <submittedName>
        <fullName evidence="1">Uncharacterized protein</fullName>
    </submittedName>
</protein>
<dbReference type="Pfam" id="PF20181">
    <property type="entry name" value="DUF6544"/>
    <property type="match status" value="1"/>
</dbReference>
<organism evidence="1 2">
    <name type="scientific">Desulforamulus aeronauticus DSM 10349</name>
    <dbReference type="NCBI Taxonomy" id="1121421"/>
    <lineage>
        <taxon>Bacteria</taxon>
        <taxon>Bacillati</taxon>
        <taxon>Bacillota</taxon>
        <taxon>Clostridia</taxon>
        <taxon>Eubacteriales</taxon>
        <taxon>Peptococcaceae</taxon>
        <taxon>Desulforamulus</taxon>
    </lineage>
</organism>
<evidence type="ECO:0000313" key="2">
    <source>
        <dbReference type="Proteomes" id="UP000183997"/>
    </source>
</evidence>
<dbReference type="OrthoDB" id="9786534at2"/>
<dbReference type="AlphaFoldDB" id="A0A1M6NBE9"/>
<reference evidence="2" key="1">
    <citation type="submission" date="2016-11" db="EMBL/GenBank/DDBJ databases">
        <authorList>
            <person name="Varghese N."/>
            <person name="Submissions S."/>
        </authorList>
    </citation>
    <scope>NUCLEOTIDE SEQUENCE [LARGE SCALE GENOMIC DNA]</scope>
    <source>
        <strain evidence="2">DSM 10349</strain>
    </source>
</reference>
<accession>A0A1M6NBE9</accession>
<dbReference type="InterPro" id="IPR046674">
    <property type="entry name" value="DUF6544"/>
</dbReference>
<name>A0A1M6NBE9_9FIRM</name>
<sequence>MKSLYISEVKKELAKYAECTDERITEKDLAPLPEPVQKFFRHGGYLGKVKMSQAEVQWAEVQFKRSPTTKWMNLTCSQFNSVPEPTRIVYMKSTIGGLFPFEGRDKYQDGQGNMLIKLLKFIPVANAKGKEIDVSALVTVLAECFLVPTYALQDYIAWTAIDSKTAKATITYHNTKVSGLFYFNDNGEFTHFVTDDRYYSEKGTEYKKMKWSAVAGNYLEKNGIRMPTYFKAIWHTEKGDYEYFKGTINAVRPLKIIELR</sequence>